<comment type="caution">
    <text evidence="3">The sequence shown here is derived from an EMBL/GenBank/DDBJ whole genome shotgun (WGS) entry which is preliminary data.</text>
</comment>
<evidence type="ECO:0000313" key="3">
    <source>
        <dbReference type="EMBL" id="CAD8141677.1"/>
    </source>
</evidence>
<dbReference type="PANTHER" id="PTHR31809">
    <property type="entry name" value="BUD13 HOMOLOG"/>
    <property type="match status" value="1"/>
</dbReference>
<proteinExistence type="inferred from homology"/>
<dbReference type="EMBL" id="CAJJDP010000012">
    <property type="protein sequence ID" value="CAD8141677.1"/>
    <property type="molecule type" value="Genomic_DNA"/>
</dbReference>
<organism evidence="3 4">
    <name type="scientific">Paramecium octaurelia</name>
    <dbReference type="NCBI Taxonomy" id="43137"/>
    <lineage>
        <taxon>Eukaryota</taxon>
        <taxon>Sar</taxon>
        <taxon>Alveolata</taxon>
        <taxon>Ciliophora</taxon>
        <taxon>Intramacronucleata</taxon>
        <taxon>Oligohymenophorea</taxon>
        <taxon>Peniculida</taxon>
        <taxon>Parameciidae</taxon>
        <taxon>Paramecium</taxon>
    </lineage>
</organism>
<dbReference type="InterPro" id="IPR018609">
    <property type="entry name" value="Bud13"/>
</dbReference>
<dbReference type="GO" id="GO:0000398">
    <property type="term" value="P:mRNA splicing, via spliceosome"/>
    <property type="evidence" value="ECO:0007669"/>
    <property type="project" value="TreeGrafter"/>
</dbReference>
<dbReference type="Proteomes" id="UP000683925">
    <property type="component" value="Unassembled WGS sequence"/>
</dbReference>
<feature type="compositionally biased region" description="Basic and acidic residues" evidence="2">
    <location>
        <begin position="139"/>
        <end position="151"/>
    </location>
</feature>
<comment type="similarity">
    <text evidence="1">Belongs to the CWC26 family.</text>
</comment>
<feature type="compositionally biased region" description="Low complexity" evidence="2">
    <location>
        <begin position="86"/>
        <end position="95"/>
    </location>
</feature>
<accession>A0A8S1SRB5</accession>
<evidence type="ECO:0000256" key="2">
    <source>
        <dbReference type="SAM" id="MobiDB-lite"/>
    </source>
</evidence>
<reference evidence="3" key="1">
    <citation type="submission" date="2021-01" db="EMBL/GenBank/DDBJ databases">
        <authorList>
            <consortium name="Genoscope - CEA"/>
            <person name="William W."/>
        </authorList>
    </citation>
    <scope>NUCLEOTIDE SEQUENCE</scope>
</reference>
<dbReference type="GO" id="GO:0005684">
    <property type="term" value="C:U2-type spliceosomal complex"/>
    <property type="evidence" value="ECO:0007669"/>
    <property type="project" value="TreeGrafter"/>
</dbReference>
<dbReference type="PANTHER" id="PTHR31809:SF0">
    <property type="entry name" value="BUD13 HOMOLOG"/>
    <property type="match status" value="1"/>
</dbReference>
<dbReference type="GO" id="GO:0003723">
    <property type="term" value="F:RNA binding"/>
    <property type="evidence" value="ECO:0007669"/>
    <property type="project" value="TreeGrafter"/>
</dbReference>
<dbReference type="OMA" id="YFWDGID"/>
<feature type="compositionally biased region" description="Basic and acidic residues" evidence="2">
    <location>
        <begin position="103"/>
        <end position="129"/>
    </location>
</feature>
<protein>
    <recommendedName>
        <fullName evidence="5">Pre-mRNA-splicing factor CWC26</fullName>
    </recommendedName>
</protein>
<dbReference type="AlphaFoldDB" id="A0A8S1SRB5"/>
<dbReference type="InterPro" id="IPR051112">
    <property type="entry name" value="CWC26_splicing_factor"/>
</dbReference>
<dbReference type="Pfam" id="PF09736">
    <property type="entry name" value="Bud13"/>
    <property type="match status" value="1"/>
</dbReference>
<gene>
    <name evidence="3" type="ORF">POCTA_138.1.T0130079</name>
</gene>
<evidence type="ECO:0000256" key="1">
    <source>
        <dbReference type="ARBA" id="ARBA00011069"/>
    </source>
</evidence>
<dbReference type="OrthoDB" id="6022at2759"/>
<evidence type="ECO:0008006" key="5">
    <source>
        <dbReference type="Google" id="ProtNLM"/>
    </source>
</evidence>
<name>A0A8S1SRB5_PAROT</name>
<dbReference type="GO" id="GO:0070274">
    <property type="term" value="C:RES complex"/>
    <property type="evidence" value="ECO:0007669"/>
    <property type="project" value="TreeGrafter"/>
</dbReference>
<keyword evidence="4" id="KW-1185">Reference proteome</keyword>
<feature type="region of interest" description="Disordered" evidence="2">
    <location>
        <begin position="80"/>
        <end position="151"/>
    </location>
</feature>
<sequence>MSNVDKLSYLKKYMDNGQSKTKVTYQNNIKDQDNIDVLMGRVISKENYDEMEQQPIFVETAESMFIDKQKKQLFLKQMMNKERSRSNSQGSSSSDSDSDSDDSSSKSDSDMSVERAPKPQEVIHRDVKTGQRITQSQRVEQEKQLNPKLKAKEDKQAILQANKQQIEMWSKGLVQIQERQKKQEDAQQALATKNEEQIKQIDMQLMGQQKFDDPMRKMIQEEDDKQITLKQSEFLLKCKFPPPINRFNILPGFRWDGVDRSNGYEMKLLNSVNESKYKKLEKQLENMRDQ</sequence>
<evidence type="ECO:0000313" key="4">
    <source>
        <dbReference type="Proteomes" id="UP000683925"/>
    </source>
</evidence>